<comment type="caution">
    <text evidence="1">The sequence shown here is derived from an EMBL/GenBank/DDBJ whole genome shotgun (WGS) entry which is preliminary data.</text>
</comment>
<reference evidence="1" key="1">
    <citation type="submission" date="2023-10" db="EMBL/GenBank/DDBJ databases">
        <authorList>
            <person name="Rodriguez Cubillos JULIANA M."/>
            <person name="De Vega J."/>
        </authorList>
    </citation>
    <scope>NUCLEOTIDE SEQUENCE</scope>
</reference>
<dbReference type="Proteomes" id="UP001177021">
    <property type="component" value="Unassembled WGS sequence"/>
</dbReference>
<sequence length="80" mass="9204">MKQGLESVECLLHHVVYGARLETSVYGLESMECLLHHVVYGARLETSVYGLTLEIYEGRGYRRLEARLALCSPIFLWFLL</sequence>
<organism evidence="1 2">
    <name type="scientific">Trifolium pratense</name>
    <name type="common">Red clover</name>
    <dbReference type="NCBI Taxonomy" id="57577"/>
    <lineage>
        <taxon>Eukaryota</taxon>
        <taxon>Viridiplantae</taxon>
        <taxon>Streptophyta</taxon>
        <taxon>Embryophyta</taxon>
        <taxon>Tracheophyta</taxon>
        <taxon>Spermatophyta</taxon>
        <taxon>Magnoliopsida</taxon>
        <taxon>eudicotyledons</taxon>
        <taxon>Gunneridae</taxon>
        <taxon>Pentapetalae</taxon>
        <taxon>rosids</taxon>
        <taxon>fabids</taxon>
        <taxon>Fabales</taxon>
        <taxon>Fabaceae</taxon>
        <taxon>Papilionoideae</taxon>
        <taxon>50 kb inversion clade</taxon>
        <taxon>NPAAA clade</taxon>
        <taxon>Hologalegina</taxon>
        <taxon>IRL clade</taxon>
        <taxon>Trifolieae</taxon>
        <taxon>Trifolium</taxon>
    </lineage>
</organism>
<protein>
    <submittedName>
        <fullName evidence="1">Uncharacterized protein</fullName>
    </submittedName>
</protein>
<keyword evidence="2" id="KW-1185">Reference proteome</keyword>
<proteinExistence type="predicted"/>
<evidence type="ECO:0000313" key="2">
    <source>
        <dbReference type="Proteomes" id="UP001177021"/>
    </source>
</evidence>
<gene>
    <name evidence="1" type="ORF">MILVUS5_LOCUS11780</name>
</gene>
<dbReference type="EMBL" id="CASHSV030000024">
    <property type="protein sequence ID" value="CAJ2642297.1"/>
    <property type="molecule type" value="Genomic_DNA"/>
</dbReference>
<name>A0ACB0JF88_TRIPR</name>
<accession>A0ACB0JF88</accession>
<evidence type="ECO:0000313" key="1">
    <source>
        <dbReference type="EMBL" id="CAJ2642297.1"/>
    </source>
</evidence>